<sequence>MKGDLGGVEETQRLDQVSGHIPTDKRQSQAVQTLQRHQRQLKSQQSHATLYHQPNARQCGVTAGGREGITQSWSTVKQIFQSSTTATQT</sequence>
<dbReference type="Proteomes" id="UP000828390">
    <property type="component" value="Unassembled WGS sequence"/>
</dbReference>
<accession>A0A9D4ELL2</accession>
<evidence type="ECO:0000313" key="2">
    <source>
        <dbReference type="EMBL" id="KAH3781634.1"/>
    </source>
</evidence>
<feature type="compositionally biased region" description="Polar residues" evidence="1">
    <location>
        <begin position="28"/>
        <end position="48"/>
    </location>
</feature>
<name>A0A9D4ELL2_DREPO</name>
<dbReference type="AlphaFoldDB" id="A0A9D4ELL2"/>
<evidence type="ECO:0000313" key="3">
    <source>
        <dbReference type="Proteomes" id="UP000828390"/>
    </source>
</evidence>
<proteinExistence type="predicted"/>
<reference evidence="2" key="1">
    <citation type="journal article" date="2019" name="bioRxiv">
        <title>The Genome of the Zebra Mussel, Dreissena polymorpha: A Resource for Invasive Species Research.</title>
        <authorList>
            <person name="McCartney M.A."/>
            <person name="Auch B."/>
            <person name="Kono T."/>
            <person name="Mallez S."/>
            <person name="Zhang Y."/>
            <person name="Obille A."/>
            <person name="Becker A."/>
            <person name="Abrahante J.E."/>
            <person name="Garbe J."/>
            <person name="Badalamenti J.P."/>
            <person name="Herman A."/>
            <person name="Mangelson H."/>
            <person name="Liachko I."/>
            <person name="Sullivan S."/>
            <person name="Sone E.D."/>
            <person name="Koren S."/>
            <person name="Silverstein K.A.T."/>
            <person name="Beckman K.B."/>
            <person name="Gohl D.M."/>
        </authorList>
    </citation>
    <scope>NUCLEOTIDE SEQUENCE</scope>
    <source>
        <strain evidence="2">Duluth1</strain>
        <tissue evidence="2">Whole animal</tissue>
    </source>
</reference>
<dbReference type="EMBL" id="JAIWYP010000008">
    <property type="protein sequence ID" value="KAH3781634.1"/>
    <property type="molecule type" value="Genomic_DNA"/>
</dbReference>
<organism evidence="2 3">
    <name type="scientific">Dreissena polymorpha</name>
    <name type="common">Zebra mussel</name>
    <name type="synonym">Mytilus polymorpha</name>
    <dbReference type="NCBI Taxonomy" id="45954"/>
    <lineage>
        <taxon>Eukaryota</taxon>
        <taxon>Metazoa</taxon>
        <taxon>Spiralia</taxon>
        <taxon>Lophotrochozoa</taxon>
        <taxon>Mollusca</taxon>
        <taxon>Bivalvia</taxon>
        <taxon>Autobranchia</taxon>
        <taxon>Heteroconchia</taxon>
        <taxon>Euheterodonta</taxon>
        <taxon>Imparidentia</taxon>
        <taxon>Neoheterodontei</taxon>
        <taxon>Myida</taxon>
        <taxon>Dreissenoidea</taxon>
        <taxon>Dreissenidae</taxon>
        <taxon>Dreissena</taxon>
    </lineage>
</organism>
<comment type="caution">
    <text evidence="2">The sequence shown here is derived from an EMBL/GenBank/DDBJ whole genome shotgun (WGS) entry which is preliminary data.</text>
</comment>
<keyword evidence="3" id="KW-1185">Reference proteome</keyword>
<protein>
    <submittedName>
        <fullName evidence="2">Uncharacterized protein</fullName>
    </submittedName>
</protein>
<reference evidence="2" key="2">
    <citation type="submission" date="2020-11" db="EMBL/GenBank/DDBJ databases">
        <authorList>
            <person name="McCartney M.A."/>
            <person name="Auch B."/>
            <person name="Kono T."/>
            <person name="Mallez S."/>
            <person name="Becker A."/>
            <person name="Gohl D.M."/>
            <person name="Silverstein K.A.T."/>
            <person name="Koren S."/>
            <person name="Bechman K.B."/>
            <person name="Herman A."/>
            <person name="Abrahante J.E."/>
            <person name="Garbe J."/>
        </authorList>
    </citation>
    <scope>NUCLEOTIDE SEQUENCE</scope>
    <source>
        <strain evidence="2">Duluth1</strain>
        <tissue evidence="2">Whole animal</tissue>
    </source>
</reference>
<evidence type="ECO:0000256" key="1">
    <source>
        <dbReference type="SAM" id="MobiDB-lite"/>
    </source>
</evidence>
<feature type="region of interest" description="Disordered" evidence="1">
    <location>
        <begin position="1"/>
        <end position="63"/>
    </location>
</feature>
<gene>
    <name evidence="2" type="ORF">DPMN_159534</name>
</gene>